<protein>
    <recommendedName>
        <fullName evidence="4">DUF1640 domain-containing protein</fullName>
    </recommendedName>
</protein>
<evidence type="ECO:0000313" key="3">
    <source>
        <dbReference type="Proteomes" id="UP000666369"/>
    </source>
</evidence>
<evidence type="ECO:0000256" key="1">
    <source>
        <dbReference type="SAM" id="Phobius"/>
    </source>
</evidence>
<dbReference type="EMBL" id="JAADJT010000002">
    <property type="protein sequence ID" value="NGZ83563.1"/>
    <property type="molecule type" value="Genomic_DNA"/>
</dbReference>
<dbReference type="Proteomes" id="UP000666369">
    <property type="component" value="Unassembled WGS sequence"/>
</dbReference>
<keyword evidence="3" id="KW-1185">Reference proteome</keyword>
<gene>
    <name evidence="2" type="ORF">GW587_04720</name>
</gene>
<organism evidence="2 3">
    <name type="scientific">Duganella aceris</name>
    <dbReference type="NCBI Taxonomy" id="2703883"/>
    <lineage>
        <taxon>Bacteria</taxon>
        <taxon>Pseudomonadati</taxon>
        <taxon>Pseudomonadota</taxon>
        <taxon>Betaproteobacteria</taxon>
        <taxon>Burkholderiales</taxon>
        <taxon>Oxalobacteraceae</taxon>
        <taxon>Telluria group</taxon>
        <taxon>Duganella</taxon>
    </lineage>
</organism>
<keyword evidence="1" id="KW-0812">Transmembrane</keyword>
<dbReference type="RefSeq" id="WP_166099267.1">
    <property type="nucleotide sequence ID" value="NZ_JAADJT010000002.1"/>
</dbReference>
<keyword evidence="1" id="KW-1133">Transmembrane helix</keyword>
<evidence type="ECO:0008006" key="4">
    <source>
        <dbReference type="Google" id="ProtNLM"/>
    </source>
</evidence>
<reference evidence="3" key="1">
    <citation type="submission" date="2023-07" db="EMBL/GenBank/DDBJ databases">
        <title>Duganella aceri sp. nov., isolated from tree sap.</title>
        <authorList>
            <person name="Kim I.S."/>
        </authorList>
    </citation>
    <scope>NUCLEOTIDE SEQUENCE [LARGE SCALE GENOMIC DNA]</scope>
    <source>
        <strain evidence="3">SAP-35</strain>
    </source>
</reference>
<feature type="transmembrane region" description="Helical" evidence="1">
    <location>
        <begin position="56"/>
        <end position="75"/>
    </location>
</feature>
<sequence length="78" mass="8559">MSDNFDSLTFSNDLMQGGFPREQAEALASAMVRLIDSHLVTRAYLDQRLAALKVEIFQGMFAAMVVQAGLIVGLIKLL</sequence>
<accession>A0ABX0FG75</accession>
<keyword evidence="1" id="KW-0472">Membrane</keyword>
<comment type="caution">
    <text evidence="2">The sequence shown here is derived from an EMBL/GenBank/DDBJ whole genome shotgun (WGS) entry which is preliminary data.</text>
</comment>
<proteinExistence type="predicted"/>
<name>A0ABX0FG75_9BURK</name>
<evidence type="ECO:0000313" key="2">
    <source>
        <dbReference type="EMBL" id="NGZ83563.1"/>
    </source>
</evidence>